<dbReference type="Proteomes" id="UP001210231">
    <property type="component" value="Unassembled WGS sequence"/>
</dbReference>
<protein>
    <submittedName>
        <fullName evidence="8">Sulfate exporter family transporter</fullName>
    </submittedName>
</protein>
<gene>
    <name evidence="8" type="ORF">O3P16_03135</name>
</gene>
<comment type="subcellular location">
    <subcellularLocation>
        <location evidence="1">Cell membrane</location>
        <topology evidence="1">Multi-pass membrane protein</topology>
    </subcellularLocation>
</comment>
<dbReference type="RefSeq" id="WP_407030119.1">
    <property type="nucleotide sequence ID" value="NZ_JAQGEF010000003.1"/>
</dbReference>
<proteinExistence type="inferred from homology"/>
<keyword evidence="3" id="KW-1003">Cell membrane</keyword>
<feature type="transmembrane region" description="Helical" evidence="7">
    <location>
        <begin position="312"/>
        <end position="334"/>
    </location>
</feature>
<sequence>MEKYSDIMEKDIRDNIQPDCSKRFLDRSITTREVIFLLATVFCLSPLITPPIALLMGLIIAQFIGHPYLHLNHKATHILLQVSVVGLGFGMNAASALKAGKEGVSFTVASILITLITGYFMGKSLKIDKKSAYLISAGTAICGGSAIAAISPVIKAEEKQISVALGTIFILNAIALFFFPVIGHLFHLSQTQFGLWSAIAIHDTSSVVGAAGKYGPEALEVATTVKLARALWIIPLAFLSTFLFKNKDSKVKIPCFIGFFILAMIGNTSLPFVQHISHYLTGIAKAGLTLTLFLIGCGLNRKLLMSVGFRPMIQGTVLWAIISVLALWAVMSFAN</sequence>
<evidence type="ECO:0000256" key="6">
    <source>
        <dbReference type="ARBA" id="ARBA00023136"/>
    </source>
</evidence>
<dbReference type="Pfam" id="PF03601">
    <property type="entry name" value="Cons_hypoth698"/>
    <property type="match status" value="1"/>
</dbReference>
<evidence type="ECO:0000313" key="9">
    <source>
        <dbReference type="Proteomes" id="UP001210231"/>
    </source>
</evidence>
<keyword evidence="4 7" id="KW-0812">Transmembrane</keyword>
<organism evidence="8 9">
    <name type="scientific">Polluticaenibacter yanchengensis</name>
    <dbReference type="NCBI Taxonomy" id="3014562"/>
    <lineage>
        <taxon>Bacteria</taxon>
        <taxon>Pseudomonadati</taxon>
        <taxon>Bacteroidota</taxon>
        <taxon>Chitinophagia</taxon>
        <taxon>Chitinophagales</taxon>
        <taxon>Chitinophagaceae</taxon>
        <taxon>Polluticaenibacter</taxon>
    </lineage>
</organism>
<keyword evidence="5 7" id="KW-1133">Transmembrane helix</keyword>
<feature type="transmembrane region" description="Helical" evidence="7">
    <location>
        <begin position="256"/>
        <end position="273"/>
    </location>
</feature>
<dbReference type="PANTHER" id="PTHR30106">
    <property type="entry name" value="INNER MEMBRANE PROTEIN YEIH-RELATED"/>
    <property type="match status" value="1"/>
</dbReference>
<feature type="transmembrane region" description="Helical" evidence="7">
    <location>
        <begin position="76"/>
        <end position="97"/>
    </location>
</feature>
<evidence type="ECO:0000256" key="4">
    <source>
        <dbReference type="ARBA" id="ARBA00022692"/>
    </source>
</evidence>
<comment type="caution">
    <text evidence="8">The sequence shown here is derived from an EMBL/GenBank/DDBJ whole genome shotgun (WGS) entry which is preliminary data.</text>
</comment>
<feature type="transmembrane region" description="Helical" evidence="7">
    <location>
        <begin position="103"/>
        <end position="121"/>
    </location>
</feature>
<evidence type="ECO:0000256" key="7">
    <source>
        <dbReference type="SAM" id="Phobius"/>
    </source>
</evidence>
<dbReference type="InterPro" id="IPR018383">
    <property type="entry name" value="UPF0324_pro"/>
</dbReference>
<evidence type="ECO:0000256" key="5">
    <source>
        <dbReference type="ARBA" id="ARBA00022989"/>
    </source>
</evidence>
<reference evidence="8 9" key="1">
    <citation type="submission" date="2022-12" db="EMBL/GenBank/DDBJ databases">
        <title>Chitinophagaceae gen. sp. nov., a new member of the family Chitinophagaceae, isolated from soil in a chemical factory.</title>
        <authorList>
            <person name="Ke Z."/>
        </authorList>
    </citation>
    <scope>NUCLEOTIDE SEQUENCE [LARGE SCALE GENOMIC DNA]</scope>
    <source>
        <strain evidence="8 9">LY-5</strain>
    </source>
</reference>
<feature type="transmembrane region" description="Helical" evidence="7">
    <location>
        <begin position="133"/>
        <end position="154"/>
    </location>
</feature>
<evidence type="ECO:0000256" key="3">
    <source>
        <dbReference type="ARBA" id="ARBA00022475"/>
    </source>
</evidence>
<dbReference type="PANTHER" id="PTHR30106:SF1">
    <property type="entry name" value="UPF0324 MEMBRANE PROTEIN FN0533"/>
    <property type="match status" value="1"/>
</dbReference>
<feature type="transmembrane region" description="Helical" evidence="7">
    <location>
        <begin position="34"/>
        <end position="64"/>
    </location>
</feature>
<accession>A0ABT4UG36</accession>
<evidence type="ECO:0000313" key="8">
    <source>
        <dbReference type="EMBL" id="MDA3613789.1"/>
    </source>
</evidence>
<comment type="similarity">
    <text evidence="2">Belongs to the UPF0324 family.</text>
</comment>
<feature type="transmembrane region" description="Helical" evidence="7">
    <location>
        <begin position="227"/>
        <end position="244"/>
    </location>
</feature>
<feature type="transmembrane region" description="Helical" evidence="7">
    <location>
        <begin position="279"/>
        <end position="300"/>
    </location>
</feature>
<keyword evidence="6 7" id="KW-0472">Membrane</keyword>
<keyword evidence="9" id="KW-1185">Reference proteome</keyword>
<name>A0ABT4UG36_9BACT</name>
<evidence type="ECO:0000256" key="2">
    <source>
        <dbReference type="ARBA" id="ARBA00007977"/>
    </source>
</evidence>
<evidence type="ECO:0000256" key="1">
    <source>
        <dbReference type="ARBA" id="ARBA00004651"/>
    </source>
</evidence>
<feature type="transmembrane region" description="Helical" evidence="7">
    <location>
        <begin position="160"/>
        <end position="181"/>
    </location>
</feature>
<dbReference type="EMBL" id="JAQGEF010000003">
    <property type="protein sequence ID" value="MDA3613789.1"/>
    <property type="molecule type" value="Genomic_DNA"/>
</dbReference>